<feature type="non-terminal residue" evidence="1">
    <location>
        <position position="74"/>
    </location>
</feature>
<accession>A0ACA9RPB3</accession>
<sequence length="74" mass="8220">KLEQVHTFLSDLELLRISVMSRDNAQNEEREILDGFEGLLTSVASRCNDIPNSNVIFRSSESIRGTDVGNLGVL</sequence>
<proteinExistence type="predicted"/>
<keyword evidence="2" id="KW-1185">Reference proteome</keyword>
<feature type="non-terminal residue" evidence="1">
    <location>
        <position position="1"/>
    </location>
</feature>
<evidence type="ECO:0000313" key="2">
    <source>
        <dbReference type="Proteomes" id="UP000789920"/>
    </source>
</evidence>
<comment type="caution">
    <text evidence="1">The sequence shown here is derived from an EMBL/GenBank/DDBJ whole genome shotgun (WGS) entry which is preliminary data.</text>
</comment>
<dbReference type="Proteomes" id="UP000789920">
    <property type="component" value="Unassembled WGS sequence"/>
</dbReference>
<gene>
    <name evidence="1" type="ORF">RPERSI_LOCUS21363</name>
</gene>
<evidence type="ECO:0000313" key="1">
    <source>
        <dbReference type="EMBL" id="CAG8802632.1"/>
    </source>
</evidence>
<dbReference type="EMBL" id="CAJVQC010062413">
    <property type="protein sequence ID" value="CAG8802632.1"/>
    <property type="molecule type" value="Genomic_DNA"/>
</dbReference>
<reference evidence="1" key="1">
    <citation type="submission" date="2021-06" db="EMBL/GenBank/DDBJ databases">
        <authorList>
            <person name="Kallberg Y."/>
            <person name="Tangrot J."/>
            <person name="Rosling A."/>
        </authorList>
    </citation>
    <scope>NUCLEOTIDE SEQUENCE</scope>
    <source>
        <strain evidence="1">MA461A</strain>
    </source>
</reference>
<protein>
    <submittedName>
        <fullName evidence="1">3702_t:CDS:1</fullName>
    </submittedName>
</protein>
<organism evidence="1 2">
    <name type="scientific">Racocetra persica</name>
    <dbReference type="NCBI Taxonomy" id="160502"/>
    <lineage>
        <taxon>Eukaryota</taxon>
        <taxon>Fungi</taxon>
        <taxon>Fungi incertae sedis</taxon>
        <taxon>Mucoromycota</taxon>
        <taxon>Glomeromycotina</taxon>
        <taxon>Glomeromycetes</taxon>
        <taxon>Diversisporales</taxon>
        <taxon>Gigasporaceae</taxon>
        <taxon>Racocetra</taxon>
    </lineage>
</organism>
<name>A0ACA9RPB3_9GLOM</name>